<dbReference type="Pfam" id="PF11104">
    <property type="entry name" value="PilM_2"/>
    <property type="match status" value="1"/>
</dbReference>
<proteinExistence type="predicted"/>
<dbReference type="InterPro" id="IPR007813">
    <property type="entry name" value="PilN"/>
</dbReference>
<dbReference type="GeneID" id="98917962"/>
<feature type="transmembrane region" description="Helical" evidence="1">
    <location>
        <begin position="359"/>
        <end position="380"/>
    </location>
</feature>
<evidence type="ECO:0000256" key="1">
    <source>
        <dbReference type="SAM" id="Phobius"/>
    </source>
</evidence>
<evidence type="ECO:0000313" key="2">
    <source>
        <dbReference type="EMBL" id="EFF68016.1"/>
    </source>
</evidence>
<gene>
    <name evidence="2" type="ORF">BUTYVIB_01896</name>
</gene>
<dbReference type="Proteomes" id="UP000006238">
    <property type="component" value="Unassembled WGS sequence"/>
</dbReference>
<dbReference type="InterPro" id="IPR005883">
    <property type="entry name" value="PilM"/>
</dbReference>
<dbReference type="EMBL" id="ABWN01000033">
    <property type="protein sequence ID" value="EFF68016.1"/>
    <property type="molecule type" value="Genomic_DNA"/>
</dbReference>
<dbReference type="PANTHER" id="PTHR32432:SF3">
    <property type="entry name" value="ETHANOLAMINE UTILIZATION PROTEIN EUTJ"/>
    <property type="match status" value="1"/>
</dbReference>
<dbReference type="Pfam" id="PF05137">
    <property type="entry name" value="PilN"/>
    <property type="match status" value="1"/>
</dbReference>
<dbReference type="Gene3D" id="3.30.420.40">
    <property type="match status" value="2"/>
</dbReference>
<dbReference type="PANTHER" id="PTHR32432">
    <property type="entry name" value="CELL DIVISION PROTEIN FTSA-RELATED"/>
    <property type="match status" value="1"/>
</dbReference>
<reference evidence="2 3" key="1">
    <citation type="submission" date="2010-02" db="EMBL/GenBank/DDBJ databases">
        <authorList>
            <person name="Weinstock G."/>
            <person name="Sodergren E."/>
            <person name="Clifton S."/>
            <person name="Fulton L."/>
            <person name="Fulton B."/>
            <person name="Courtney L."/>
            <person name="Fronick C."/>
            <person name="Harrison M."/>
            <person name="Strong C."/>
            <person name="Farmer C."/>
            <person name="Delahaunty K."/>
            <person name="Markovic C."/>
            <person name="Hall O."/>
            <person name="Minx P."/>
            <person name="Tomlinson C."/>
            <person name="Mitreva M."/>
            <person name="Nelson J."/>
            <person name="Hou S."/>
            <person name="Wollam A."/>
            <person name="Pepin K.H."/>
            <person name="Johnson M."/>
            <person name="Bhonagiri V."/>
            <person name="Zhang X."/>
            <person name="Suruliraj S."/>
            <person name="Warren W."/>
            <person name="Chinwalla A."/>
            <person name="Mardis E.R."/>
            <person name="Wilson R.K."/>
        </authorList>
    </citation>
    <scope>NUCLEOTIDE SEQUENCE [LARGE SCALE GENOMIC DNA]</scope>
    <source>
        <strain evidence="2 3">DSM 2876</strain>
    </source>
</reference>
<comment type="caution">
    <text evidence="2">The sequence shown here is derived from an EMBL/GenBank/DDBJ whole genome shotgun (WGS) entry which is preliminary data.</text>
</comment>
<dbReference type="AlphaFoldDB" id="D4S1C6"/>
<accession>D4S1C6</accession>
<dbReference type="RefSeq" id="WP_005603766.1">
    <property type="nucleotide sequence ID" value="NZ_GG663524.1"/>
</dbReference>
<dbReference type="Gene3D" id="3.30.1490.300">
    <property type="match status" value="1"/>
</dbReference>
<keyword evidence="1" id="KW-0812">Transmembrane</keyword>
<protein>
    <submittedName>
        <fullName evidence="2">Type IV pilus assembly protein PilM</fullName>
    </submittedName>
</protein>
<dbReference type="eggNOG" id="COG4972">
    <property type="taxonomic scope" value="Bacteria"/>
</dbReference>
<dbReference type="STRING" id="45851.BHV86_08850"/>
<sequence length="525" mass="58528">MASTVLAITVGNDTTKISEVMYSSHRIVRVSYSNTIPTPKDCVEDGQIRDPKELATAIRDELRKGEIITKDVIFAIQSNKIISKEIVAPYMKEARLMEYIVTNATEYFPVNIDEYVFTYSILENIIDVSEKKYRLMVMAAPMGIVERYYDVADMLELRVLDLDYVGNSTLQLMRLQIDDSPTLSIQMGDEATIISIFNKNVLQLMRSVPYGRSTVANAIAEKRDISYEEALTVLDNERVLKESFSDGDYITGSLKYLANNISRVIDYYSTKNPDVTIQKAVMVTEGKSIRALETLLSYEIGLKIKKIDELNQVIADDRLNMSLSELTGYLSNIGCVIQPVNFVPKSALIKAKKTNDNKYLRLIIMGAVFVAAVIVLIPLVGNISKRTENNGLKSNIKKIEGIKTVVNDYYLSKDKFTDISTFYALASNADDDLHKFIEFLEEDMPSDIGLTSFSVSGGAVTMNCTGSSKETLAQFLVTLKKQSNISSVNCASVSEATDDNDAITDSYTITCVFSQFPTQTEEGDE</sequence>
<keyword evidence="1" id="KW-0472">Membrane</keyword>
<keyword evidence="1" id="KW-1133">Transmembrane helix</keyword>
<name>D4S1C6_9FIRM</name>
<organism evidence="2 3">
    <name type="scientific">Eshraghiella crossota DSM 2876</name>
    <dbReference type="NCBI Taxonomy" id="511680"/>
    <lineage>
        <taxon>Bacteria</taxon>
        <taxon>Bacillati</taxon>
        <taxon>Bacillota</taxon>
        <taxon>Clostridia</taxon>
        <taxon>Lachnospirales</taxon>
        <taxon>Lachnospiraceae</taxon>
        <taxon>Eshraghiella</taxon>
    </lineage>
</organism>
<dbReference type="HOGENOM" id="CLU_023727_0_0_9"/>
<evidence type="ECO:0000313" key="3">
    <source>
        <dbReference type="Proteomes" id="UP000006238"/>
    </source>
</evidence>
<keyword evidence="3" id="KW-1185">Reference proteome</keyword>
<dbReference type="InterPro" id="IPR050696">
    <property type="entry name" value="FtsA/MreB"/>
</dbReference>